<dbReference type="GO" id="GO:0006780">
    <property type="term" value="P:uroporphyrinogen III biosynthetic process"/>
    <property type="evidence" value="ECO:0007669"/>
    <property type="project" value="UniProtKB-UniRule"/>
</dbReference>
<keyword evidence="12" id="KW-1185">Reference proteome</keyword>
<dbReference type="Proteomes" id="UP000198641">
    <property type="component" value="Unassembled WGS sequence"/>
</dbReference>
<dbReference type="GO" id="GO:0004852">
    <property type="term" value="F:uroporphyrinogen-III synthase activity"/>
    <property type="evidence" value="ECO:0007669"/>
    <property type="project" value="UniProtKB-UniRule"/>
</dbReference>
<dbReference type="EMBL" id="FNCI01000009">
    <property type="protein sequence ID" value="SDG31480.1"/>
    <property type="molecule type" value="Genomic_DNA"/>
</dbReference>
<dbReference type="PANTHER" id="PTHR38042">
    <property type="entry name" value="UROPORPHYRINOGEN-III SYNTHASE, CHLOROPLASTIC"/>
    <property type="match status" value="1"/>
</dbReference>
<dbReference type="UniPathway" id="UPA00251">
    <property type="reaction ID" value="UER00320"/>
</dbReference>
<dbReference type="AlphaFoldDB" id="A0A1G7TA58"/>
<dbReference type="Gene3D" id="3.40.50.10090">
    <property type="match status" value="2"/>
</dbReference>
<name>A0A1G7TA58_9GAMM</name>
<dbReference type="InterPro" id="IPR036108">
    <property type="entry name" value="4pyrrol_syn_uPrphyn_synt_sf"/>
</dbReference>
<evidence type="ECO:0000313" key="11">
    <source>
        <dbReference type="EMBL" id="SDG31480.1"/>
    </source>
</evidence>
<evidence type="ECO:0000259" key="10">
    <source>
        <dbReference type="Pfam" id="PF02602"/>
    </source>
</evidence>
<dbReference type="RefSeq" id="WP_092526494.1">
    <property type="nucleotide sequence ID" value="NZ_FNCI01000009.1"/>
</dbReference>
<dbReference type="Pfam" id="PF02602">
    <property type="entry name" value="HEM4"/>
    <property type="match status" value="1"/>
</dbReference>
<evidence type="ECO:0000256" key="1">
    <source>
        <dbReference type="ARBA" id="ARBA00004772"/>
    </source>
</evidence>
<comment type="function">
    <text evidence="6 9">Catalyzes cyclization of the linear tetrapyrrole, hydroxymethylbilane, to the macrocyclic uroporphyrinogen III.</text>
</comment>
<evidence type="ECO:0000256" key="9">
    <source>
        <dbReference type="RuleBase" id="RU366031"/>
    </source>
</evidence>
<dbReference type="PANTHER" id="PTHR38042:SF1">
    <property type="entry name" value="UROPORPHYRINOGEN-III SYNTHASE, CHLOROPLASTIC"/>
    <property type="match status" value="1"/>
</dbReference>
<gene>
    <name evidence="11" type="ORF">SAMN05216571_10969</name>
</gene>
<protein>
    <recommendedName>
        <fullName evidence="7 9">Uroporphyrinogen-III synthase</fullName>
        <ecNumber evidence="3 9">4.2.1.75</ecNumber>
    </recommendedName>
</protein>
<accession>A0A1G7TA58</accession>
<dbReference type="GO" id="GO:0006782">
    <property type="term" value="P:protoporphyrinogen IX biosynthetic process"/>
    <property type="evidence" value="ECO:0007669"/>
    <property type="project" value="UniProtKB-UniRule"/>
</dbReference>
<evidence type="ECO:0000256" key="7">
    <source>
        <dbReference type="ARBA" id="ARBA00040167"/>
    </source>
</evidence>
<evidence type="ECO:0000256" key="8">
    <source>
        <dbReference type="ARBA" id="ARBA00048617"/>
    </source>
</evidence>
<evidence type="ECO:0000313" key="12">
    <source>
        <dbReference type="Proteomes" id="UP000198641"/>
    </source>
</evidence>
<sequence length="272" mass="28710">MAPPRVLITRPGERARHLAAAIAATGATPEPLEVMRLEALPETPEQRSLWLNIDEFRRVVVVSPFAAECLAEAVDRYWPQLPVGVDFYAVGAATAAILHERLGVRVHLPGAGHGAGETGQAQGDTSEALLALPSLQVLNEQKVLVVAGEGGRPLLADTLAARGARLTRLAVYRRVLLTPEASMQQRLATGDYAALVVSSGEILEHLAGWCQPVALNQPLIVSSQRLATLAGSLGFARCRVATGATPVALAAEVARACHLDGADVDHDDLEKG</sequence>
<comment type="catalytic activity">
    <reaction evidence="8 9">
        <text>hydroxymethylbilane = uroporphyrinogen III + H2O</text>
        <dbReference type="Rhea" id="RHEA:18965"/>
        <dbReference type="ChEBI" id="CHEBI:15377"/>
        <dbReference type="ChEBI" id="CHEBI:57308"/>
        <dbReference type="ChEBI" id="CHEBI:57845"/>
        <dbReference type="EC" id="4.2.1.75"/>
    </reaction>
</comment>
<evidence type="ECO:0000256" key="6">
    <source>
        <dbReference type="ARBA" id="ARBA00037589"/>
    </source>
</evidence>
<evidence type="ECO:0000256" key="3">
    <source>
        <dbReference type="ARBA" id="ARBA00013109"/>
    </source>
</evidence>
<reference evidence="11 12" key="1">
    <citation type="submission" date="2016-10" db="EMBL/GenBank/DDBJ databases">
        <authorList>
            <person name="de Groot N.N."/>
        </authorList>
    </citation>
    <scope>NUCLEOTIDE SEQUENCE [LARGE SCALE GENOMIC DNA]</scope>
    <source>
        <strain evidence="11 12">BH539</strain>
    </source>
</reference>
<organism evidence="11 12">
    <name type="scientific">Onishia taeanensis</name>
    <dbReference type="NCBI Taxonomy" id="284577"/>
    <lineage>
        <taxon>Bacteria</taxon>
        <taxon>Pseudomonadati</taxon>
        <taxon>Pseudomonadota</taxon>
        <taxon>Gammaproteobacteria</taxon>
        <taxon>Oceanospirillales</taxon>
        <taxon>Halomonadaceae</taxon>
        <taxon>Onishia</taxon>
    </lineage>
</organism>
<dbReference type="CDD" id="cd06578">
    <property type="entry name" value="HemD"/>
    <property type="match status" value="1"/>
</dbReference>
<dbReference type="SUPFAM" id="SSF69618">
    <property type="entry name" value="HemD-like"/>
    <property type="match status" value="1"/>
</dbReference>
<keyword evidence="4 9" id="KW-0456">Lyase</keyword>
<feature type="domain" description="Tetrapyrrole biosynthesis uroporphyrinogen III synthase" evidence="10">
    <location>
        <begin position="18"/>
        <end position="249"/>
    </location>
</feature>
<dbReference type="EC" id="4.2.1.75" evidence="3 9"/>
<keyword evidence="5 9" id="KW-0627">Porphyrin biosynthesis</keyword>
<evidence type="ECO:0000256" key="4">
    <source>
        <dbReference type="ARBA" id="ARBA00023239"/>
    </source>
</evidence>
<comment type="similarity">
    <text evidence="2 9">Belongs to the uroporphyrinogen-III synthase family.</text>
</comment>
<evidence type="ECO:0000256" key="5">
    <source>
        <dbReference type="ARBA" id="ARBA00023244"/>
    </source>
</evidence>
<dbReference type="InterPro" id="IPR039793">
    <property type="entry name" value="UROS/Hem4"/>
</dbReference>
<dbReference type="STRING" id="284577.SAMN05216571_10969"/>
<dbReference type="OrthoDB" id="9787650at2"/>
<comment type="pathway">
    <text evidence="1 9">Porphyrin-containing compound metabolism; protoporphyrin-IX biosynthesis; coproporphyrinogen-III from 5-aminolevulinate: step 3/4.</text>
</comment>
<proteinExistence type="inferred from homology"/>
<dbReference type="InterPro" id="IPR003754">
    <property type="entry name" value="4pyrrol_synth_uPrphyn_synth"/>
</dbReference>
<evidence type="ECO:0000256" key="2">
    <source>
        <dbReference type="ARBA" id="ARBA00008133"/>
    </source>
</evidence>